<proteinExistence type="predicted"/>
<name>A0A135P7S2_9HYPH</name>
<sequence>MALKREVGRIKMEDVKNALIALKVAHESARAARRDTLAYLIEVALQQAEYEILQEEKKQARH</sequence>
<evidence type="ECO:0000313" key="1">
    <source>
        <dbReference type="EMBL" id="KXG87446.1"/>
    </source>
</evidence>
<dbReference type="EMBL" id="LNUW01000005">
    <property type="protein sequence ID" value="KXG87446.1"/>
    <property type="molecule type" value="Genomic_DNA"/>
</dbReference>
<dbReference type="AlphaFoldDB" id="A0A135P7S2"/>
<keyword evidence="2" id="KW-1185">Reference proteome</keyword>
<reference evidence="1 2" key="1">
    <citation type="submission" date="2015-11" db="EMBL/GenBank/DDBJ databases">
        <title>Draft genome sequence of Agrobacterium sp. R89-1.</title>
        <authorList>
            <person name="Zahradnik J."/>
            <person name="Kyslikova E."/>
            <person name="Palyzova A."/>
            <person name="Kyslik P."/>
        </authorList>
    </citation>
    <scope>NUCLEOTIDE SEQUENCE [LARGE SCALE GENOMIC DNA]</scope>
    <source>
        <strain evidence="1 2">R89-1</strain>
    </source>
</reference>
<accession>A0A135P7S2</accession>
<comment type="caution">
    <text evidence="1">The sequence shown here is derived from an EMBL/GenBank/DDBJ whole genome shotgun (WGS) entry which is preliminary data.</text>
</comment>
<organism evidence="1 2">
    <name type="scientific">Agrobacterium bohemicum</name>
    <dbReference type="NCBI Taxonomy" id="2052828"/>
    <lineage>
        <taxon>Bacteria</taxon>
        <taxon>Pseudomonadati</taxon>
        <taxon>Pseudomonadota</taxon>
        <taxon>Alphaproteobacteria</taxon>
        <taxon>Hyphomicrobiales</taxon>
        <taxon>Rhizobiaceae</taxon>
        <taxon>Rhizobium/Agrobacterium group</taxon>
        <taxon>Agrobacterium</taxon>
    </lineage>
</organism>
<protein>
    <submittedName>
        <fullName evidence="1">Uncharacterized protein</fullName>
    </submittedName>
</protein>
<gene>
    <name evidence="1" type="ORF">ATO67_19260</name>
</gene>
<dbReference type="STRING" id="2052828.ATO67_19260"/>
<dbReference type="Proteomes" id="UP000070498">
    <property type="component" value="Unassembled WGS sequence"/>
</dbReference>
<evidence type="ECO:0000313" key="2">
    <source>
        <dbReference type="Proteomes" id="UP000070498"/>
    </source>
</evidence>